<evidence type="ECO:0000259" key="1">
    <source>
        <dbReference type="Pfam" id="PF00144"/>
    </source>
</evidence>
<keyword evidence="3" id="KW-1185">Reference proteome</keyword>
<dbReference type="SUPFAM" id="SSF56601">
    <property type="entry name" value="beta-lactamase/transpeptidase-like"/>
    <property type="match status" value="1"/>
</dbReference>
<dbReference type="eggNOG" id="COG1680">
    <property type="taxonomic scope" value="Bacteria"/>
</dbReference>
<dbReference type="InterPro" id="IPR012338">
    <property type="entry name" value="Beta-lactam/transpept-like"/>
</dbReference>
<protein>
    <submittedName>
        <fullName evidence="2">Beta-lactamase class C-like protein</fullName>
    </submittedName>
</protein>
<feature type="domain" description="Beta-lactamase-related" evidence="1">
    <location>
        <begin position="54"/>
        <end position="344"/>
    </location>
</feature>
<dbReference type="InterPro" id="IPR050491">
    <property type="entry name" value="AmpC-like"/>
</dbReference>
<dbReference type="OrthoDB" id="9799367at2"/>
<organism evidence="2 3">
    <name type="scientific">Shewanella amazonensis (strain ATCC BAA-1098 / SB2B)</name>
    <dbReference type="NCBI Taxonomy" id="326297"/>
    <lineage>
        <taxon>Bacteria</taxon>
        <taxon>Pseudomonadati</taxon>
        <taxon>Pseudomonadota</taxon>
        <taxon>Gammaproteobacteria</taxon>
        <taxon>Alteromonadales</taxon>
        <taxon>Shewanellaceae</taxon>
        <taxon>Shewanella</taxon>
    </lineage>
</organism>
<reference evidence="2 3" key="1">
    <citation type="submission" date="2006-12" db="EMBL/GenBank/DDBJ databases">
        <title>Complete sequence of Shewanella amazonensis SB2B.</title>
        <authorList>
            <consortium name="US DOE Joint Genome Institute"/>
            <person name="Copeland A."/>
            <person name="Lucas S."/>
            <person name="Lapidus A."/>
            <person name="Barry K."/>
            <person name="Detter J.C."/>
            <person name="Glavina del Rio T."/>
            <person name="Hammon N."/>
            <person name="Israni S."/>
            <person name="Dalin E."/>
            <person name="Tice H."/>
            <person name="Pitluck S."/>
            <person name="Munk A.C."/>
            <person name="Brettin T."/>
            <person name="Bruce D."/>
            <person name="Han C."/>
            <person name="Tapia R."/>
            <person name="Gilna P."/>
            <person name="Schmutz J."/>
            <person name="Larimer F."/>
            <person name="Land M."/>
            <person name="Hauser L."/>
            <person name="Kyrpides N."/>
            <person name="Mikhailova N."/>
            <person name="Fredrickson J."/>
            <person name="Richardson P."/>
        </authorList>
    </citation>
    <scope>NUCLEOTIDE SEQUENCE [LARGE SCALE GENOMIC DNA]</scope>
    <source>
        <strain evidence="3">ATCC BAA-1098 / SB2B</strain>
    </source>
</reference>
<dbReference type="HOGENOM" id="CLU_020027_0_4_6"/>
<dbReference type="Proteomes" id="UP000009175">
    <property type="component" value="Chromosome"/>
</dbReference>
<evidence type="ECO:0000313" key="3">
    <source>
        <dbReference type="Proteomes" id="UP000009175"/>
    </source>
</evidence>
<name>A1S9R7_SHEAM</name>
<accession>A1S9R7</accession>
<dbReference type="PANTHER" id="PTHR46825">
    <property type="entry name" value="D-ALANYL-D-ALANINE-CARBOXYPEPTIDASE/ENDOPEPTIDASE AMPH"/>
    <property type="match status" value="1"/>
</dbReference>
<dbReference type="KEGG" id="saz:Sama_2921"/>
<dbReference type="Pfam" id="PF00144">
    <property type="entry name" value="Beta-lactamase"/>
    <property type="match status" value="1"/>
</dbReference>
<dbReference type="PROSITE" id="PS51257">
    <property type="entry name" value="PROKAR_LIPOPROTEIN"/>
    <property type="match status" value="1"/>
</dbReference>
<dbReference type="Gene3D" id="3.40.710.10">
    <property type="entry name" value="DD-peptidase/beta-lactamase superfamily"/>
    <property type="match status" value="1"/>
</dbReference>
<proteinExistence type="predicted"/>
<sequence>MTRVLLAVLCSAAVLMSCGKKDTDTTQIDDIQSRQERLHRAFDDIRSQSDFMGSVVLMHSGKVIFSDSSGFDDISKNEKSTTHSAYLIGSVSKTYTAALVLKAVDEQKLTLEQTLEAFFPTLENGHLISIKNLLQHTSGIGNYTKKGKGFFDYRTENQSSESMLNRILALGSDFEPGTKAEYSNSNYYLLALILEKVYQKSFGEILSEKITTPLNLTQTVHVRDTHQTQHSYSFDNGQWSMFPASNMSVGLGAGSIKATPTEVAIFYNALFNGEIIPLPLVDTMKQTKNGFGLGIKPIDFFDKQGFGHGGTFDAYNAMAAYFPQEKMTLVLASNGSNDNFHDTYQQMLKSYFNQTLTDLPVAAEELARYVGQYQAIPDDPYGVTLINLDGKLANQFPDGYTQALRYEGDGRFVYDQVGAEPVYFIISDNGDRLSTRLGEKGEEEVKMKVVH</sequence>
<dbReference type="RefSeq" id="WP_011761029.1">
    <property type="nucleotide sequence ID" value="NC_008700.1"/>
</dbReference>
<dbReference type="EMBL" id="CP000507">
    <property type="protein sequence ID" value="ABM01124.1"/>
    <property type="molecule type" value="Genomic_DNA"/>
</dbReference>
<gene>
    <name evidence="2" type="ordered locus">Sama_2921</name>
</gene>
<dbReference type="AlphaFoldDB" id="A1S9R7"/>
<dbReference type="PANTHER" id="PTHR46825:SF9">
    <property type="entry name" value="BETA-LACTAMASE-RELATED DOMAIN-CONTAINING PROTEIN"/>
    <property type="match status" value="1"/>
</dbReference>
<evidence type="ECO:0000313" key="2">
    <source>
        <dbReference type="EMBL" id="ABM01124.1"/>
    </source>
</evidence>
<dbReference type="InterPro" id="IPR001466">
    <property type="entry name" value="Beta-lactam-related"/>
</dbReference>